<dbReference type="PANTHER" id="PTHR30273:SF2">
    <property type="entry name" value="PROTEIN FECR"/>
    <property type="match status" value="1"/>
</dbReference>
<evidence type="ECO:0000259" key="2">
    <source>
        <dbReference type="Pfam" id="PF04773"/>
    </source>
</evidence>
<evidence type="ECO:0000256" key="1">
    <source>
        <dbReference type="SAM" id="Phobius"/>
    </source>
</evidence>
<keyword evidence="5" id="KW-1185">Reference proteome</keyword>
<dbReference type="InterPro" id="IPR012373">
    <property type="entry name" value="Ferrdict_sens_TM"/>
</dbReference>
<feature type="domain" description="FecR protein" evidence="2">
    <location>
        <begin position="101"/>
        <end position="191"/>
    </location>
</feature>
<evidence type="ECO:0000259" key="3">
    <source>
        <dbReference type="Pfam" id="PF16344"/>
    </source>
</evidence>
<reference evidence="4 5" key="1">
    <citation type="journal article" date="2014" name="Int. J. Syst. Evol. Microbiol.">
        <title>Complete genome sequence of Corynebacterium casei LMG S-19264T (=DSM 44701T), isolated from a smear-ripened cheese.</title>
        <authorList>
            <consortium name="US DOE Joint Genome Institute (JGI-PGF)"/>
            <person name="Walter F."/>
            <person name="Albersmeier A."/>
            <person name="Kalinowski J."/>
            <person name="Ruckert C."/>
        </authorList>
    </citation>
    <scope>NUCLEOTIDE SEQUENCE [LARGE SCALE GENOMIC DNA]</scope>
    <source>
        <strain evidence="4 5">CGMCC 1.15295</strain>
    </source>
</reference>
<dbReference type="EMBL" id="BMIC01000001">
    <property type="protein sequence ID" value="GFZ79090.1"/>
    <property type="molecule type" value="Genomic_DNA"/>
</dbReference>
<dbReference type="GO" id="GO:0016989">
    <property type="term" value="F:sigma factor antagonist activity"/>
    <property type="evidence" value="ECO:0007669"/>
    <property type="project" value="TreeGrafter"/>
</dbReference>
<organism evidence="4 5">
    <name type="scientific">Aquaticitalea lipolytica</name>
    <dbReference type="NCBI Taxonomy" id="1247562"/>
    <lineage>
        <taxon>Bacteria</taxon>
        <taxon>Pseudomonadati</taxon>
        <taxon>Bacteroidota</taxon>
        <taxon>Flavobacteriia</taxon>
        <taxon>Flavobacteriales</taxon>
        <taxon>Flavobacteriaceae</taxon>
        <taxon>Aquaticitalea</taxon>
    </lineage>
</organism>
<feature type="domain" description="Protein FecR C-terminal" evidence="3">
    <location>
        <begin position="232"/>
        <end position="292"/>
    </location>
</feature>
<gene>
    <name evidence="4" type="ORF">GCM10011531_05990</name>
</gene>
<dbReference type="AlphaFoldDB" id="A0A8J2TP42"/>
<dbReference type="InterPro" id="IPR006860">
    <property type="entry name" value="FecR"/>
</dbReference>
<protein>
    <submittedName>
        <fullName evidence="4">Anti-sigma factor</fullName>
    </submittedName>
</protein>
<keyword evidence="1" id="KW-1133">Transmembrane helix</keyword>
<dbReference type="Pfam" id="PF16344">
    <property type="entry name" value="FecR_C"/>
    <property type="match status" value="1"/>
</dbReference>
<sequence length="303" mass="34826">MDKDYLLKKWLNDELSDTEKEAFLQSDDYSFYKDIIDNANHFKASNFSKAEDFETFNVKYQSQKPKVKKLKWLNPLLRVASIVVIGFALYFTIFQETTIEIQTLAHEQTTIELPDASIVTLNAKSQVSYDKKAWSKHREIKLAGEAFFIVSKGNTFDVITKDGKVTVVGTQFNVKQRDNYFEVKCFEGVVKVTSQSVTKTLNAGDTYRFLDNEFSESKTILKEPQWTKNKSSFESVPLKEVIAELERQYDIKITTKQLDGSRLFTGVFTHNNLENALMSVSQPMNLTYEINTANQVVIHGNKR</sequence>
<keyword evidence="1" id="KW-0472">Membrane</keyword>
<accession>A0A8J2TP42</accession>
<dbReference type="PIRSF" id="PIRSF018266">
    <property type="entry name" value="FecR"/>
    <property type="match status" value="1"/>
</dbReference>
<name>A0A8J2TP42_9FLAO</name>
<comment type="caution">
    <text evidence="4">The sequence shown here is derived from an EMBL/GenBank/DDBJ whole genome shotgun (WGS) entry which is preliminary data.</text>
</comment>
<dbReference type="PANTHER" id="PTHR30273">
    <property type="entry name" value="PERIPLASMIC SIGNAL SENSOR AND SIGMA FACTOR ACTIVATOR FECR-RELATED"/>
    <property type="match status" value="1"/>
</dbReference>
<dbReference type="RefSeq" id="WP_188604854.1">
    <property type="nucleotide sequence ID" value="NZ_BMIC01000001.1"/>
</dbReference>
<keyword evidence="1" id="KW-0812">Transmembrane</keyword>
<evidence type="ECO:0000313" key="5">
    <source>
        <dbReference type="Proteomes" id="UP000598120"/>
    </source>
</evidence>
<dbReference type="InterPro" id="IPR032508">
    <property type="entry name" value="FecR_C"/>
</dbReference>
<dbReference type="Proteomes" id="UP000598120">
    <property type="component" value="Unassembled WGS sequence"/>
</dbReference>
<dbReference type="Gene3D" id="3.55.50.30">
    <property type="match status" value="1"/>
</dbReference>
<evidence type="ECO:0000313" key="4">
    <source>
        <dbReference type="EMBL" id="GFZ79090.1"/>
    </source>
</evidence>
<feature type="transmembrane region" description="Helical" evidence="1">
    <location>
        <begin position="76"/>
        <end position="94"/>
    </location>
</feature>
<proteinExistence type="predicted"/>
<dbReference type="Gene3D" id="2.60.120.1440">
    <property type="match status" value="1"/>
</dbReference>
<dbReference type="Pfam" id="PF04773">
    <property type="entry name" value="FecR"/>
    <property type="match status" value="1"/>
</dbReference>